<sequence length="319" mass="35960">HNMIFIILVLSCLIPFTTAAFGATTSLAKIPLVDFCLADANRSDITYYLFKSASQTTAITLTEEDYTLPRNDTNLPTKVLIHGYTTNVSAPWFKQLKREYFRKKPHNIIYVDWSLAARVKNYYVSSANINPVGEYIANFIINLRIPFKNVHVIGNSLGGHLAGFVGKHLYLKTGKKLGRITATDPTGPSFERAVAESRLSKQDAEFVDVVHTDMGYYGATRPLGHVDFYVNGGRNQPGCRTGHETDENCHHVRSNYYFIESINKRNVMAKAANLNEKEEIIVTDHREEIEFGDPVDTKARGIYYLKTNSVPPYLNSKIK</sequence>
<dbReference type="Proteomes" id="UP000292052">
    <property type="component" value="Unassembled WGS sequence"/>
</dbReference>
<gene>
    <name evidence="7" type="ORF">BDFB_007473</name>
</gene>
<dbReference type="OrthoDB" id="199913at2759"/>
<feature type="chain" id="PRO_5019789124" evidence="5">
    <location>
        <begin position="20"/>
        <end position="319"/>
    </location>
</feature>
<dbReference type="GO" id="GO:0016042">
    <property type="term" value="P:lipid catabolic process"/>
    <property type="evidence" value="ECO:0007669"/>
    <property type="project" value="TreeGrafter"/>
</dbReference>
<evidence type="ECO:0000256" key="4">
    <source>
        <dbReference type="RuleBase" id="RU004262"/>
    </source>
</evidence>
<dbReference type="InterPro" id="IPR000734">
    <property type="entry name" value="TAG_lipase"/>
</dbReference>
<comment type="similarity">
    <text evidence="2 4">Belongs to the AB hydrolase superfamily. Lipase family.</text>
</comment>
<dbReference type="PANTHER" id="PTHR11610:SF173">
    <property type="entry name" value="LIPASE DOMAIN-CONTAINING PROTEIN-RELATED"/>
    <property type="match status" value="1"/>
</dbReference>
<keyword evidence="8" id="KW-1185">Reference proteome</keyword>
<organism evidence="7 8">
    <name type="scientific">Asbolus verrucosus</name>
    <name type="common">Desert ironclad beetle</name>
    <dbReference type="NCBI Taxonomy" id="1661398"/>
    <lineage>
        <taxon>Eukaryota</taxon>
        <taxon>Metazoa</taxon>
        <taxon>Ecdysozoa</taxon>
        <taxon>Arthropoda</taxon>
        <taxon>Hexapoda</taxon>
        <taxon>Insecta</taxon>
        <taxon>Pterygota</taxon>
        <taxon>Neoptera</taxon>
        <taxon>Endopterygota</taxon>
        <taxon>Coleoptera</taxon>
        <taxon>Polyphaga</taxon>
        <taxon>Cucujiformia</taxon>
        <taxon>Tenebrionidae</taxon>
        <taxon>Pimeliinae</taxon>
        <taxon>Asbolus</taxon>
    </lineage>
</organism>
<dbReference type="InterPro" id="IPR029058">
    <property type="entry name" value="AB_hydrolase_fold"/>
</dbReference>
<feature type="domain" description="Lipase" evidence="6">
    <location>
        <begin position="40"/>
        <end position="267"/>
    </location>
</feature>
<dbReference type="STRING" id="1661398.A0A482V1A8"/>
<dbReference type="PRINTS" id="PR00821">
    <property type="entry name" value="TAGLIPASE"/>
</dbReference>
<dbReference type="SUPFAM" id="SSF53474">
    <property type="entry name" value="alpha/beta-Hydrolases"/>
    <property type="match status" value="1"/>
</dbReference>
<evidence type="ECO:0000256" key="5">
    <source>
        <dbReference type="SAM" id="SignalP"/>
    </source>
</evidence>
<feature type="non-terminal residue" evidence="7">
    <location>
        <position position="1"/>
    </location>
</feature>
<dbReference type="Gene3D" id="3.40.50.1820">
    <property type="entry name" value="alpha/beta hydrolase"/>
    <property type="match status" value="1"/>
</dbReference>
<evidence type="ECO:0000256" key="3">
    <source>
        <dbReference type="ARBA" id="ARBA00022525"/>
    </source>
</evidence>
<evidence type="ECO:0000256" key="2">
    <source>
        <dbReference type="ARBA" id="ARBA00010701"/>
    </source>
</evidence>
<evidence type="ECO:0000259" key="6">
    <source>
        <dbReference type="Pfam" id="PF00151"/>
    </source>
</evidence>
<dbReference type="InterPro" id="IPR013818">
    <property type="entry name" value="Lipase"/>
</dbReference>
<reference evidence="7 8" key="1">
    <citation type="submission" date="2017-03" db="EMBL/GenBank/DDBJ databases">
        <title>Genome of the blue death feigning beetle - Asbolus verrucosus.</title>
        <authorList>
            <person name="Rider S.D."/>
        </authorList>
    </citation>
    <scope>NUCLEOTIDE SEQUENCE [LARGE SCALE GENOMIC DNA]</scope>
    <source>
        <strain evidence="7">Butters</strain>
        <tissue evidence="7">Head and leg muscle</tissue>
    </source>
</reference>
<dbReference type="CDD" id="cd00707">
    <property type="entry name" value="Pancreat_lipase_like"/>
    <property type="match status" value="1"/>
</dbReference>
<evidence type="ECO:0000313" key="8">
    <source>
        <dbReference type="Proteomes" id="UP000292052"/>
    </source>
</evidence>
<comment type="caution">
    <text evidence="7">The sequence shown here is derived from an EMBL/GenBank/DDBJ whole genome shotgun (WGS) entry which is preliminary data.</text>
</comment>
<comment type="subcellular location">
    <subcellularLocation>
        <location evidence="1">Secreted</location>
    </subcellularLocation>
</comment>
<dbReference type="AlphaFoldDB" id="A0A482V1A8"/>
<dbReference type="InterPro" id="IPR033906">
    <property type="entry name" value="Lipase_N"/>
</dbReference>
<keyword evidence="3" id="KW-0964">Secreted</keyword>
<proteinExistence type="inferred from homology"/>
<evidence type="ECO:0000256" key="1">
    <source>
        <dbReference type="ARBA" id="ARBA00004613"/>
    </source>
</evidence>
<evidence type="ECO:0000313" key="7">
    <source>
        <dbReference type="EMBL" id="RZB38692.1"/>
    </source>
</evidence>
<dbReference type="PANTHER" id="PTHR11610">
    <property type="entry name" value="LIPASE"/>
    <property type="match status" value="1"/>
</dbReference>
<dbReference type="GO" id="GO:0016298">
    <property type="term" value="F:lipase activity"/>
    <property type="evidence" value="ECO:0007669"/>
    <property type="project" value="InterPro"/>
</dbReference>
<name>A0A482V1A8_ASBVE</name>
<dbReference type="GO" id="GO:0005615">
    <property type="term" value="C:extracellular space"/>
    <property type="evidence" value="ECO:0007669"/>
    <property type="project" value="TreeGrafter"/>
</dbReference>
<dbReference type="Pfam" id="PF00151">
    <property type="entry name" value="Lipase"/>
    <property type="match status" value="1"/>
</dbReference>
<protein>
    <submittedName>
        <fullName evidence="7">Lipase domain containing protein</fullName>
    </submittedName>
</protein>
<dbReference type="EMBL" id="QDEB01134857">
    <property type="protein sequence ID" value="RZB38692.1"/>
    <property type="molecule type" value="Genomic_DNA"/>
</dbReference>
<dbReference type="GO" id="GO:0017171">
    <property type="term" value="F:serine hydrolase activity"/>
    <property type="evidence" value="ECO:0007669"/>
    <property type="project" value="TreeGrafter"/>
</dbReference>
<accession>A0A482V1A8</accession>
<feature type="signal peptide" evidence="5">
    <location>
        <begin position="1"/>
        <end position="19"/>
    </location>
</feature>
<keyword evidence="5" id="KW-0732">Signal</keyword>